<evidence type="ECO:0000259" key="8">
    <source>
        <dbReference type="Pfam" id="PF09115"/>
    </source>
</evidence>
<evidence type="ECO:0000313" key="9">
    <source>
        <dbReference type="EMBL" id="RPE82565.1"/>
    </source>
</evidence>
<evidence type="ECO:0000256" key="7">
    <source>
        <dbReference type="ARBA" id="ARBA00049244"/>
    </source>
</evidence>
<dbReference type="Pfam" id="PF09115">
    <property type="entry name" value="DNApol3-delta_C"/>
    <property type="match status" value="1"/>
</dbReference>
<evidence type="ECO:0000256" key="3">
    <source>
        <dbReference type="ARBA" id="ARBA00022679"/>
    </source>
</evidence>
<keyword evidence="6" id="KW-0239">DNA-directed DNA polymerase</keyword>
<proteinExistence type="predicted"/>
<dbReference type="NCBIfam" id="NF005362">
    <property type="entry name" value="PRK06871.1"/>
    <property type="match status" value="1"/>
</dbReference>
<dbReference type="Proteomes" id="UP000281691">
    <property type="component" value="Unassembled WGS sequence"/>
</dbReference>
<keyword evidence="4" id="KW-0548">Nucleotidyltransferase</keyword>
<dbReference type="Pfam" id="PF13177">
    <property type="entry name" value="DNA_pol3_delta2"/>
    <property type="match status" value="1"/>
</dbReference>
<accession>A0A3N4VME1</accession>
<dbReference type="InterPro" id="IPR050238">
    <property type="entry name" value="DNA_Rep/Repair_Clamp_Loader"/>
</dbReference>
<dbReference type="PANTHER" id="PTHR11669">
    <property type="entry name" value="REPLICATION FACTOR C / DNA POLYMERASE III GAMMA-TAU SUBUNIT"/>
    <property type="match status" value="1"/>
</dbReference>
<dbReference type="Gene3D" id="1.20.272.10">
    <property type="match status" value="1"/>
</dbReference>
<dbReference type="Gene3D" id="3.40.50.300">
    <property type="entry name" value="P-loop containing nucleotide triphosphate hydrolases"/>
    <property type="match status" value="1"/>
</dbReference>
<dbReference type="InterPro" id="IPR004622">
    <property type="entry name" value="DNA_pol_HolB"/>
</dbReference>
<sequence length="327" mass="37585">MMNLYPWHIETYQKITESFLNGRGHHALLFKTDSGLGTEQLILQLVQWLFCQNPNYNQPCRQCKSCLLWESGNHPDFHQLESLEGRAIGVEQVREITTKLQQFSQQGGNSVVYIAQAEKLTESAANALLKTLEEPPENTYFLLQAPLQTAMLATIQSRCQTWVIHSAEFEQGIQWLHSQLPNLDINNIETALRICHNRPLISKKLLETNRLPSRRAFLQTFWRFYKSRDVWLLLTAFDKEKEPALEQLEWLDSFFSDALKAKMEITTGWVNPDLQAGIFPFSEGLSTTALLNGHHIIQQTAQDLREVNAVNQQLMLADCVTKLVDLF</sequence>
<dbReference type="InterPro" id="IPR015199">
    <property type="entry name" value="DNA_pol_III_delta_C"/>
</dbReference>
<organism evidence="9 10">
    <name type="scientific">Vespertiliibacter pulmonis</name>
    <dbReference type="NCBI Taxonomy" id="1443036"/>
    <lineage>
        <taxon>Bacteria</taxon>
        <taxon>Pseudomonadati</taxon>
        <taxon>Pseudomonadota</taxon>
        <taxon>Gammaproteobacteria</taxon>
        <taxon>Pasteurellales</taxon>
        <taxon>Pasteurellaceae</taxon>
        <taxon>Vespertiliibacter</taxon>
    </lineage>
</organism>
<dbReference type="AlphaFoldDB" id="A0A3N4VME1"/>
<keyword evidence="3" id="KW-0808">Transferase</keyword>
<keyword evidence="10" id="KW-1185">Reference proteome</keyword>
<comment type="catalytic activity">
    <reaction evidence="7">
        <text>DNA(n) + a 2'-deoxyribonucleoside 5'-triphosphate = DNA(n+1) + diphosphate</text>
        <dbReference type="Rhea" id="RHEA:22508"/>
        <dbReference type="Rhea" id="RHEA-COMP:17339"/>
        <dbReference type="Rhea" id="RHEA-COMP:17340"/>
        <dbReference type="ChEBI" id="CHEBI:33019"/>
        <dbReference type="ChEBI" id="CHEBI:61560"/>
        <dbReference type="ChEBI" id="CHEBI:173112"/>
        <dbReference type="EC" id="2.7.7.7"/>
    </reaction>
</comment>
<gene>
    <name evidence="9" type="ORF">EDC46_1496</name>
</gene>
<evidence type="ECO:0000256" key="4">
    <source>
        <dbReference type="ARBA" id="ARBA00022695"/>
    </source>
</evidence>
<dbReference type="GO" id="GO:0009360">
    <property type="term" value="C:DNA polymerase III complex"/>
    <property type="evidence" value="ECO:0007669"/>
    <property type="project" value="InterPro"/>
</dbReference>
<dbReference type="GO" id="GO:0003887">
    <property type="term" value="F:DNA-directed DNA polymerase activity"/>
    <property type="evidence" value="ECO:0007669"/>
    <property type="project" value="UniProtKB-KW"/>
</dbReference>
<dbReference type="EC" id="2.7.7.7" evidence="1"/>
<dbReference type="InterPro" id="IPR008921">
    <property type="entry name" value="DNA_pol3_clamp-load_cplx_C"/>
</dbReference>
<dbReference type="SUPFAM" id="SSF52540">
    <property type="entry name" value="P-loop containing nucleoside triphosphate hydrolases"/>
    <property type="match status" value="1"/>
</dbReference>
<evidence type="ECO:0000313" key="10">
    <source>
        <dbReference type="Proteomes" id="UP000281691"/>
    </source>
</evidence>
<dbReference type="GO" id="GO:0008408">
    <property type="term" value="F:3'-5' exonuclease activity"/>
    <property type="evidence" value="ECO:0007669"/>
    <property type="project" value="InterPro"/>
</dbReference>
<dbReference type="RefSeq" id="WP_237306939.1">
    <property type="nucleotide sequence ID" value="NZ_CP016615.1"/>
</dbReference>
<dbReference type="NCBIfam" id="TIGR00678">
    <property type="entry name" value="holB"/>
    <property type="match status" value="1"/>
</dbReference>
<keyword evidence="5" id="KW-0235">DNA replication</keyword>
<dbReference type="GO" id="GO:0003677">
    <property type="term" value="F:DNA binding"/>
    <property type="evidence" value="ECO:0007669"/>
    <property type="project" value="InterPro"/>
</dbReference>
<dbReference type="InterPro" id="IPR027417">
    <property type="entry name" value="P-loop_NTPase"/>
</dbReference>
<feature type="domain" description="DNA polymerase III delta subunit C-terminal" evidence="8">
    <location>
        <begin position="210"/>
        <end position="323"/>
    </location>
</feature>
<dbReference type="GO" id="GO:0006261">
    <property type="term" value="P:DNA-templated DNA replication"/>
    <property type="evidence" value="ECO:0007669"/>
    <property type="project" value="TreeGrafter"/>
</dbReference>
<reference evidence="9 10" key="1">
    <citation type="submission" date="2018-11" db="EMBL/GenBank/DDBJ databases">
        <title>Genomic Encyclopedia of Type Strains, Phase IV (KMG-IV): sequencing the most valuable type-strain genomes for metagenomic binning, comparative biology and taxonomic classification.</title>
        <authorList>
            <person name="Goeker M."/>
        </authorList>
    </citation>
    <scope>NUCLEOTIDE SEQUENCE [LARGE SCALE GENOMIC DNA]</scope>
    <source>
        <strain evidence="9 10">DSM 27238</strain>
    </source>
</reference>
<name>A0A3N4VME1_9PAST</name>
<evidence type="ECO:0000256" key="1">
    <source>
        <dbReference type="ARBA" id="ARBA00012417"/>
    </source>
</evidence>
<dbReference type="SUPFAM" id="SSF48019">
    <property type="entry name" value="post-AAA+ oligomerization domain-like"/>
    <property type="match status" value="1"/>
</dbReference>
<dbReference type="PANTHER" id="PTHR11669:SF8">
    <property type="entry name" value="DNA POLYMERASE III SUBUNIT DELTA"/>
    <property type="match status" value="1"/>
</dbReference>
<protein>
    <recommendedName>
        <fullName evidence="2">DNA polymerase III subunit delta'</fullName>
        <ecNumber evidence="1">2.7.7.7</ecNumber>
    </recommendedName>
</protein>
<evidence type="ECO:0000256" key="5">
    <source>
        <dbReference type="ARBA" id="ARBA00022705"/>
    </source>
</evidence>
<dbReference type="EMBL" id="RKQP01000005">
    <property type="protein sequence ID" value="RPE82565.1"/>
    <property type="molecule type" value="Genomic_DNA"/>
</dbReference>
<evidence type="ECO:0000256" key="6">
    <source>
        <dbReference type="ARBA" id="ARBA00022932"/>
    </source>
</evidence>
<evidence type="ECO:0000256" key="2">
    <source>
        <dbReference type="ARBA" id="ARBA00014363"/>
    </source>
</evidence>
<comment type="caution">
    <text evidence="9">The sequence shown here is derived from an EMBL/GenBank/DDBJ whole genome shotgun (WGS) entry which is preliminary data.</text>
</comment>